<keyword evidence="1" id="KW-0732">Signal</keyword>
<reference evidence="2 3" key="1">
    <citation type="submission" date="2017-06" db="EMBL/GenBank/DDBJ databases">
        <authorList>
            <person name="Kim H.J."/>
            <person name="Triplett B.A."/>
        </authorList>
    </citation>
    <scope>NUCLEOTIDE SEQUENCE [LARGE SCALE GENOMIC DNA]</scope>
    <source>
        <strain evidence="2 3">DSM 29339</strain>
    </source>
</reference>
<feature type="chain" id="PRO_5013054251" description="Outer membrane protein beta-barrel domain-containing protein" evidence="1">
    <location>
        <begin position="24"/>
        <end position="272"/>
    </location>
</feature>
<dbReference type="OrthoDB" id="6555107at2"/>
<organism evidence="2 3">
    <name type="scientific">Tropicimonas sediminicola</name>
    <dbReference type="NCBI Taxonomy" id="1031541"/>
    <lineage>
        <taxon>Bacteria</taxon>
        <taxon>Pseudomonadati</taxon>
        <taxon>Pseudomonadota</taxon>
        <taxon>Alphaproteobacteria</taxon>
        <taxon>Rhodobacterales</taxon>
        <taxon>Roseobacteraceae</taxon>
        <taxon>Tropicimonas</taxon>
    </lineage>
</organism>
<keyword evidence="3" id="KW-1185">Reference proteome</keyword>
<evidence type="ECO:0000313" key="2">
    <source>
        <dbReference type="EMBL" id="SNS61032.1"/>
    </source>
</evidence>
<proteinExistence type="predicted"/>
<protein>
    <recommendedName>
        <fullName evidence="4">Outer membrane protein beta-barrel domain-containing protein</fullName>
    </recommendedName>
</protein>
<gene>
    <name evidence="2" type="ORF">SAMN05421757_102859</name>
</gene>
<evidence type="ECO:0008006" key="4">
    <source>
        <dbReference type="Google" id="ProtNLM"/>
    </source>
</evidence>
<feature type="signal peptide" evidence="1">
    <location>
        <begin position="1"/>
        <end position="23"/>
    </location>
</feature>
<sequence length="272" mass="29635">MNHKLASAACAIAVIAWADAAIAEPFALTGHDDGQWRYVFTPYAFIPAGTTGTSTIDGTSVDLDLSLDEALDALNLAFSGRFEAWRGDWGLLFDGNYVSLGGDESIGLPGPGGGSLDVEVDIEQYWLTFMAAYRAVDTTYGDAGRRFALDLQGGLRYNSLKQEVDIDTPGPATKLGGTETWWEPVIGARGVWELNDNWAAAIVADFGGFGVGGDDLQVIATAGFDWRPERWTNTSIKFGYRYYSLDFETDDGDFAYDVSQHGPYLGVTFRWQ</sequence>
<dbReference type="AlphaFoldDB" id="A0A239FXQ0"/>
<evidence type="ECO:0000256" key="1">
    <source>
        <dbReference type="SAM" id="SignalP"/>
    </source>
</evidence>
<accession>A0A239FXQ0</accession>
<evidence type="ECO:0000313" key="3">
    <source>
        <dbReference type="Proteomes" id="UP000198426"/>
    </source>
</evidence>
<name>A0A239FXQ0_9RHOB</name>
<dbReference type="EMBL" id="FZOY01000002">
    <property type="protein sequence ID" value="SNS61032.1"/>
    <property type="molecule type" value="Genomic_DNA"/>
</dbReference>
<dbReference type="RefSeq" id="WP_089232545.1">
    <property type="nucleotide sequence ID" value="NZ_FZOY01000002.1"/>
</dbReference>
<dbReference type="Proteomes" id="UP000198426">
    <property type="component" value="Unassembled WGS sequence"/>
</dbReference>